<dbReference type="GO" id="GO:0008017">
    <property type="term" value="F:microtubule binding"/>
    <property type="evidence" value="ECO:0007669"/>
    <property type="project" value="InterPro"/>
</dbReference>
<reference evidence="8" key="1">
    <citation type="submission" date="2025-08" db="UniProtKB">
        <authorList>
            <consortium name="Ensembl"/>
        </authorList>
    </citation>
    <scope>IDENTIFICATION</scope>
</reference>
<feature type="domain" description="FH2" evidence="7">
    <location>
        <begin position="759"/>
        <end position="1167"/>
    </location>
</feature>
<feature type="compositionally biased region" description="Polar residues" evidence="6">
    <location>
        <begin position="589"/>
        <end position="601"/>
    </location>
</feature>
<dbReference type="STRING" id="48699.ENSPLAP00000030277"/>
<feature type="compositionally biased region" description="Basic and acidic residues" evidence="6">
    <location>
        <begin position="161"/>
        <end position="171"/>
    </location>
</feature>
<evidence type="ECO:0000256" key="3">
    <source>
        <dbReference type="ARBA" id="ARBA00023054"/>
    </source>
</evidence>
<feature type="region of interest" description="Disordered" evidence="6">
    <location>
        <begin position="506"/>
        <end position="528"/>
    </location>
</feature>
<feature type="region of interest" description="Disordered" evidence="6">
    <location>
        <begin position="349"/>
        <end position="420"/>
    </location>
</feature>
<dbReference type="InterPro" id="IPR042201">
    <property type="entry name" value="FH2_Formin_sf"/>
</dbReference>
<dbReference type="SUPFAM" id="SSF101447">
    <property type="entry name" value="Formin homology 2 domain (FH2 domain)"/>
    <property type="match status" value="1"/>
</dbReference>
<dbReference type="PANTHER" id="PTHR45920:SF7">
    <property type="entry name" value="FORMIN-G"/>
    <property type="match status" value="1"/>
</dbReference>
<proteinExistence type="inferred from homology"/>
<feature type="region of interest" description="Disordered" evidence="6">
    <location>
        <begin position="460"/>
        <end position="481"/>
    </location>
</feature>
<dbReference type="Ensembl" id="ENSPLAT00000026015.1">
    <property type="protein sequence ID" value="ENSPLAP00000030277.1"/>
    <property type="gene ID" value="ENSPLAG00000021241.1"/>
</dbReference>
<reference evidence="8" key="2">
    <citation type="submission" date="2025-09" db="UniProtKB">
        <authorList>
            <consortium name="Ensembl"/>
        </authorList>
    </citation>
    <scope>IDENTIFICATION</scope>
</reference>
<feature type="coiled-coil region" evidence="5">
    <location>
        <begin position="1037"/>
        <end position="1071"/>
    </location>
</feature>
<organism evidence="8 9">
    <name type="scientific">Poecilia latipinna</name>
    <name type="common">sailfin molly</name>
    <dbReference type="NCBI Taxonomy" id="48699"/>
    <lineage>
        <taxon>Eukaryota</taxon>
        <taxon>Metazoa</taxon>
        <taxon>Chordata</taxon>
        <taxon>Craniata</taxon>
        <taxon>Vertebrata</taxon>
        <taxon>Euteleostomi</taxon>
        <taxon>Actinopterygii</taxon>
        <taxon>Neopterygii</taxon>
        <taxon>Teleostei</taxon>
        <taxon>Neoteleostei</taxon>
        <taxon>Acanthomorphata</taxon>
        <taxon>Ovalentaria</taxon>
        <taxon>Atherinomorphae</taxon>
        <taxon>Cyprinodontiformes</taxon>
        <taxon>Poeciliidae</taxon>
        <taxon>Poeciliinae</taxon>
        <taxon>Poecilia</taxon>
    </lineage>
</organism>
<dbReference type="Proteomes" id="UP000261500">
    <property type="component" value="Unplaced"/>
</dbReference>
<dbReference type="SMART" id="SM00498">
    <property type="entry name" value="FH2"/>
    <property type="match status" value="1"/>
</dbReference>
<keyword evidence="9" id="KW-1185">Reference proteome</keyword>
<evidence type="ECO:0000256" key="5">
    <source>
        <dbReference type="SAM" id="Coils"/>
    </source>
</evidence>
<feature type="region of interest" description="Disordered" evidence="6">
    <location>
        <begin position="133"/>
        <end position="184"/>
    </location>
</feature>
<evidence type="ECO:0000256" key="4">
    <source>
        <dbReference type="ARBA" id="ARBA00023242"/>
    </source>
</evidence>
<dbReference type="FunFam" id="1.20.58.2220:FF:000005">
    <property type="entry name" value="Formin 1"/>
    <property type="match status" value="1"/>
</dbReference>
<feature type="compositionally biased region" description="Basic residues" evidence="6">
    <location>
        <begin position="148"/>
        <end position="160"/>
    </location>
</feature>
<feature type="compositionally biased region" description="Pro residues" evidence="6">
    <location>
        <begin position="648"/>
        <end position="746"/>
    </location>
</feature>
<evidence type="ECO:0000313" key="8">
    <source>
        <dbReference type="Ensembl" id="ENSPLAP00000030277.1"/>
    </source>
</evidence>
<dbReference type="InterPro" id="IPR001265">
    <property type="entry name" value="Formin_Cappuccino_subfam"/>
</dbReference>
<dbReference type="Pfam" id="PF02181">
    <property type="entry name" value="FH2"/>
    <property type="match status" value="1"/>
</dbReference>
<dbReference type="InterPro" id="IPR015425">
    <property type="entry name" value="FH2_Formin"/>
</dbReference>
<sequence length="1182" mass="130237">MEGTHTILLLYEPIYELSNVSLYFSKRRAPIFKYKSRTSHSASSGNDHDWGKQNLAVSKQRGQSSDSSGKLLNSQQATKEAVAELCWLAAEHHQLLVDLLSLCQDCASKVKMGNQDMKFQECEEDQEVSLGGRVLSDSNCPMSESKKGAAKSKKVKRLGGKKLDKPEDLQHTKMKKKATKGQSHVALPTDYKVSTSAVLQAEQTPKEKASDYVSDSTPSSSNVREVSKLIVTVEEPFRTTQENWDFVEDNQNFDPVMDFCNDFSECDGELGYASSSCSLIEGLNRRKSGGNLRPIKRFDSAVETLAANGLTVNKSAQHQLDSGMNQRNTGIRVVAKLHDVEGKVHHASHANANGALQHPGTSGSKPEIGEWGTKNGDYQLEVGKQNGNKRPQGLRLSLSHTAEPLAPVRSKSKSPSSPSLAGVFNTSFPASNNLQSMSPVLSPLSSKQLSPQLNHRIVLLSDKDEDSYRDSSSNTDEPKSFTEVIDRNGNKRTVTRLDLDLNRWPSISKRNSSSNSTTTGEFFQKSHSEKKKKKTFHADFELKIFQLRGEHAVSISQLEGALAKLRKEKVHSAGQDYSPVCDVAVSTSEDLTPKTSRTVGIQTDRETFIKSPEGDGGGSAQSPNQQLHKKLNLDSIGLNVKAEAGPEPSGPPPPPPPPALPQNLSGPPPPPPPPPLPGLPIPPPPPLPLPGQTGGPPPPPPPPGGGPPPPPPPPPPPGLPGGGPPPPPPGCGPPPPPGCGPPPPPSMGGFGLKVEAAPRKPAIEPACPMKPLYWTRIQIQENINNTLWGSLKEPDIVNTNEFEDLFSKTTVKQKKKPLSDTYEKKTKAKKIIKLLDGKRSQAVGILISSLHLEMKDIQQAVLNVDNSVVDLETIEALYENRATSDEIDRILKHYETSKEDEVKLLDKPEQFLYELSQIPDFAGRAHSMIFQSVFLDTISSLRSKVEIISNDLLDCDSLRDVMGLVLAFGNYMNGGNRTRGQADGFGLEILPKLKDVKSRDNHINLVDYVVLYYLRNFDKHAGTERSVFPLPDPQEFFQAAQVKFDDLTKDIRKLKRDLTACEKNVENVCTNSSDEHLQPFKQKMEAFFSTGEVHQRSNLCFVSSCSFQDVVNYFGIKPKAGDKEVTPNYIFMLWYEFCNDFKNSWIRQSKTISKERSIELTNLKSFSPLKYQIEITRVFLRM</sequence>
<dbReference type="GeneTree" id="ENSGT00940000154289"/>
<dbReference type="Gene3D" id="1.20.58.2220">
    <property type="entry name" value="Formin, FH2 domain"/>
    <property type="match status" value="1"/>
</dbReference>
<evidence type="ECO:0000256" key="6">
    <source>
        <dbReference type="SAM" id="MobiDB-lite"/>
    </source>
</evidence>
<feature type="region of interest" description="Disordered" evidence="6">
    <location>
        <begin position="589"/>
        <end position="752"/>
    </location>
</feature>
<dbReference type="GO" id="GO:0051015">
    <property type="term" value="F:actin filament binding"/>
    <property type="evidence" value="ECO:0007669"/>
    <property type="project" value="TreeGrafter"/>
</dbReference>
<dbReference type="GO" id="GO:0005634">
    <property type="term" value="C:nucleus"/>
    <property type="evidence" value="ECO:0007669"/>
    <property type="project" value="UniProtKB-SubCell"/>
</dbReference>
<keyword evidence="4" id="KW-0539">Nucleus</keyword>
<accession>A0A3B3VZF1</accession>
<evidence type="ECO:0000259" key="7">
    <source>
        <dbReference type="PROSITE" id="PS51444"/>
    </source>
</evidence>
<dbReference type="GO" id="GO:0005884">
    <property type="term" value="C:actin filament"/>
    <property type="evidence" value="ECO:0007669"/>
    <property type="project" value="InterPro"/>
</dbReference>
<dbReference type="GO" id="GO:0005737">
    <property type="term" value="C:cytoplasm"/>
    <property type="evidence" value="ECO:0007669"/>
    <property type="project" value="UniProtKB-ARBA"/>
</dbReference>
<keyword evidence="3 5" id="KW-0175">Coiled coil</keyword>
<dbReference type="AlphaFoldDB" id="A0A3B3VZF1"/>
<dbReference type="GO" id="GO:0030866">
    <property type="term" value="P:cortical actin cytoskeleton organization"/>
    <property type="evidence" value="ECO:0007669"/>
    <property type="project" value="TreeGrafter"/>
</dbReference>
<protein>
    <submittedName>
        <fullName evidence="8">Formin 1</fullName>
    </submittedName>
</protein>
<evidence type="ECO:0000313" key="9">
    <source>
        <dbReference type="Proteomes" id="UP000261500"/>
    </source>
</evidence>
<evidence type="ECO:0000256" key="1">
    <source>
        <dbReference type="ARBA" id="ARBA00004123"/>
    </source>
</evidence>
<dbReference type="PRINTS" id="PR00828">
    <property type="entry name" value="FORMIN"/>
</dbReference>
<comment type="subcellular location">
    <subcellularLocation>
        <location evidence="1">Nucleus</location>
    </subcellularLocation>
</comment>
<dbReference type="PANTHER" id="PTHR45920">
    <property type="entry name" value="FORMIN HOMOLOGY 2 DOMAIN CONTAINING, ISOFORM I"/>
    <property type="match status" value="1"/>
</dbReference>
<evidence type="ECO:0000256" key="2">
    <source>
        <dbReference type="ARBA" id="ARBA00005271"/>
    </source>
</evidence>
<dbReference type="PROSITE" id="PS51444">
    <property type="entry name" value="FH2"/>
    <property type="match status" value="1"/>
</dbReference>
<comment type="similarity">
    <text evidence="2">Belongs to the formin homology family. Cappuccino subfamily.</text>
</comment>
<dbReference type="GO" id="GO:0045010">
    <property type="term" value="P:actin nucleation"/>
    <property type="evidence" value="ECO:0007669"/>
    <property type="project" value="InterPro"/>
</dbReference>
<name>A0A3B3VZF1_9TELE</name>